<dbReference type="Gene3D" id="1.25.40.420">
    <property type="match status" value="1"/>
</dbReference>
<reference evidence="4" key="1">
    <citation type="submission" date="2022-10" db="EMBL/GenBank/DDBJ databases">
        <title>Novel sulphate-reducing endosymbionts in the free-living metamonad Anaeramoeba.</title>
        <authorList>
            <person name="Jerlstrom-Hultqvist J."/>
            <person name="Cepicka I."/>
            <person name="Gallot-Lavallee L."/>
            <person name="Salas-Leiva D."/>
            <person name="Curtis B.A."/>
            <person name="Zahonova K."/>
            <person name="Pipaliya S."/>
            <person name="Dacks J."/>
            <person name="Roger A.J."/>
        </authorList>
    </citation>
    <scope>NUCLEOTIDE SEQUENCE</scope>
    <source>
        <strain evidence="4">BMAN</strain>
    </source>
</reference>
<dbReference type="InterPro" id="IPR006571">
    <property type="entry name" value="TLDc_dom"/>
</dbReference>
<dbReference type="InterPro" id="IPR000210">
    <property type="entry name" value="BTB/POZ_dom"/>
</dbReference>
<accession>A0A9Q0LCY7</accession>
<dbReference type="Proteomes" id="UP001149090">
    <property type="component" value="Unassembled WGS sequence"/>
</dbReference>
<dbReference type="Pfam" id="PF07534">
    <property type="entry name" value="TLD"/>
    <property type="match status" value="1"/>
</dbReference>
<name>A0A9Q0LCY7_ANAIG</name>
<dbReference type="PROSITE" id="PS50097">
    <property type="entry name" value="BTB"/>
    <property type="match status" value="1"/>
</dbReference>
<sequence length="482" mass="57727">MENYLNLEKLSNDLKNLFQNQNQNQNESYFDFEIICEQNKISFKTHKSILSSRSEYFKSLFKSKMKEYQENKMILKDVSSSILFSILNYLYSGKIEINLENAVEILIFSSKYLIDELTRICLKFIKKNLQIETIVDILKLSETMNFDQLIDPSYQFISENFEKLIKTPFFIELEENHLNSLLSNDYIQTNEFELFQTIIKWGKHKSNINQEKELNKEEKEKLQNQISNIIQKIRFIDFTKQEFEDILKEELIPNEISEKLIQFQNQKENQNQNQNQKENLLIFKPRFRFDSEIIKEKKHFENLREWINDDEFIYKMRRGFSARRDGFDCERWHDICDNKGKTLVIIKTKDNFIFGGFSSVGWTTDKSKWREMDQNQEDGNIIDPNAFLFSLRNDRNDRKPQKFSVQPKSTKVAIYYWYSHYGPTFGSGYDLRIDSKLQPGYSNLGWAYYLPKRLKRGTHKAKGYLAGSYNEWVIEELETFFI</sequence>
<keyword evidence="5" id="KW-1185">Reference proteome</keyword>
<proteinExistence type="predicted"/>
<keyword evidence="1" id="KW-0175">Coiled coil</keyword>
<dbReference type="CDD" id="cd18186">
    <property type="entry name" value="BTB_POZ_ZBTB_KLHL-like"/>
    <property type="match status" value="1"/>
</dbReference>
<dbReference type="InterPro" id="IPR011333">
    <property type="entry name" value="SKP1/BTB/POZ_sf"/>
</dbReference>
<evidence type="ECO:0000259" key="2">
    <source>
        <dbReference type="PROSITE" id="PS50097"/>
    </source>
</evidence>
<feature type="coiled-coil region" evidence="1">
    <location>
        <begin position="205"/>
        <end position="232"/>
    </location>
</feature>
<dbReference type="SUPFAM" id="SSF54695">
    <property type="entry name" value="POZ domain"/>
    <property type="match status" value="1"/>
</dbReference>
<dbReference type="SMART" id="SM00225">
    <property type="entry name" value="BTB"/>
    <property type="match status" value="1"/>
</dbReference>
<dbReference type="EMBL" id="JAPDFW010000095">
    <property type="protein sequence ID" value="KAJ5070443.1"/>
    <property type="molecule type" value="Genomic_DNA"/>
</dbReference>
<dbReference type="Pfam" id="PF00651">
    <property type="entry name" value="BTB"/>
    <property type="match status" value="1"/>
</dbReference>
<gene>
    <name evidence="4" type="ORF">M0811_10915</name>
</gene>
<dbReference type="AlphaFoldDB" id="A0A9Q0LCY7"/>
<evidence type="ECO:0000256" key="1">
    <source>
        <dbReference type="SAM" id="Coils"/>
    </source>
</evidence>
<evidence type="ECO:0000313" key="4">
    <source>
        <dbReference type="EMBL" id="KAJ5070443.1"/>
    </source>
</evidence>
<protein>
    <submittedName>
        <fullName evidence="4">Pep-cterm sorting domain-containing protein</fullName>
    </submittedName>
</protein>
<comment type="caution">
    <text evidence="4">The sequence shown here is derived from an EMBL/GenBank/DDBJ whole genome shotgun (WGS) entry which is preliminary data.</text>
</comment>
<feature type="domain" description="TLDc" evidence="3">
    <location>
        <begin position="293"/>
        <end position="482"/>
    </location>
</feature>
<evidence type="ECO:0000259" key="3">
    <source>
        <dbReference type="PROSITE" id="PS51886"/>
    </source>
</evidence>
<evidence type="ECO:0000313" key="5">
    <source>
        <dbReference type="Proteomes" id="UP001149090"/>
    </source>
</evidence>
<dbReference type="InterPro" id="IPR011705">
    <property type="entry name" value="BACK"/>
</dbReference>
<dbReference type="Pfam" id="PF07707">
    <property type="entry name" value="BACK"/>
    <property type="match status" value="1"/>
</dbReference>
<dbReference type="PROSITE" id="PS51886">
    <property type="entry name" value="TLDC"/>
    <property type="match status" value="1"/>
</dbReference>
<feature type="domain" description="BTB" evidence="2">
    <location>
        <begin position="30"/>
        <end position="99"/>
    </location>
</feature>
<dbReference type="PANTHER" id="PTHR45632">
    <property type="entry name" value="LD33804P"/>
    <property type="match status" value="1"/>
</dbReference>
<dbReference type="SMART" id="SM00875">
    <property type="entry name" value="BACK"/>
    <property type="match status" value="1"/>
</dbReference>
<dbReference type="OrthoDB" id="45365at2759"/>
<dbReference type="Gene3D" id="3.30.710.10">
    <property type="entry name" value="Potassium Channel Kv1.1, Chain A"/>
    <property type="match status" value="1"/>
</dbReference>
<organism evidence="4 5">
    <name type="scientific">Anaeramoeba ignava</name>
    <name type="common">Anaerobic marine amoeba</name>
    <dbReference type="NCBI Taxonomy" id="1746090"/>
    <lineage>
        <taxon>Eukaryota</taxon>
        <taxon>Metamonada</taxon>
        <taxon>Anaeramoebidae</taxon>
        <taxon>Anaeramoeba</taxon>
    </lineage>
</organism>